<dbReference type="InterPro" id="IPR037185">
    <property type="entry name" value="EmrE-like"/>
</dbReference>
<sequence length="319" mass="34181">MKGTIVKTRGIALTLATACMFGLGTVLGKLATASLHPLLVTFLNFLLGGILLLLFLSMRRISLRTNLKRDDWMNVLLVSVLGTALPACCVIIGLGLTSAIKAGFLLQFQGISSILFAVIFLHEKLNRKQIAGILLLLLGSALVVIKNMQTSVWGSLNIGDGLVLLGALGFGYAILPSKQLAPKIDSLPLIVWKLLISALVVLPILATRQAVIPPHISSALYWIMPIYIISNFCIAYVTQQESLKYLQGWEAATVMQSMPIFSTIFAILLLGDSLSLLQISGGMIALAGGCVVALTATQRAATKKRVVIPQEAPQEGILH</sequence>
<comment type="subcellular location">
    <subcellularLocation>
        <location evidence="1">Cell membrane</location>
        <topology evidence="1">Multi-pass membrane protein</topology>
    </subcellularLocation>
</comment>
<comment type="caution">
    <text evidence="9">The sequence shown here is derived from an EMBL/GenBank/DDBJ whole genome shotgun (WGS) entry which is preliminary data.</text>
</comment>
<dbReference type="Proteomes" id="UP000322530">
    <property type="component" value="Unassembled WGS sequence"/>
</dbReference>
<dbReference type="AlphaFoldDB" id="A0A5A5TEG4"/>
<dbReference type="InterPro" id="IPR000620">
    <property type="entry name" value="EamA_dom"/>
</dbReference>
<dbReference type="SUPFAM" id="SSF103481">
    <property type="entry name" value="Multidrug resistance efflux transporter EmrE"/>
    <property type="match status" value="2"/>
</dbReference>
<evidence type="ECO:0000313" key="9">
    <source>
        <dbReference type="EMBL" id="GCF09950.1"/>
    </source>
</evidence>
<evidence type="ECO:0000313" key="10">
    <source>
        <dbReference type="Proteomes" id="UP000322530"/>
    </source>
</evidence>
<dbReference type="PANTHER" id="PTHR32322">
    <property type="entry name" value="INNER MEMBRANE TRANSPORTER"/>
    <property type="match status" value="1"/>
</dbReference>
<feature type="domain" description="EamA" evidence="8">
    <location>
        <begin position="158"/>
        <end position="292"/>
    </location>
</feature>
<evidence type="ECO:0000256" key="7">
    <source>
        <dbReference type="SAM" id="Phobius"/>
    </source>
</evidence>
<evidence type="ECO:0000256" key="4">
    <source>
        <dbReference type="ARBA" id="ARBA00022692"/>
    </source>
</evidence>
<dbReference type="EMBL" id="BIXY01000055">
    <property type="protein sequence ID" value="GCF09950.1"/>
    <property type="molecule type" value="Genomic_DNA"/>
</dbReference>
<keyword evidence="10" id="KW-1185">Reference proteome</keyword>
<organism evidence="9 10">
    <name type="scientific">Dictyobacter arantiisoli</name>
    <dbReference type="NCBI Taxonomy" id="2014874"/>
    <lineage>
        <taxon>Bacteria</taxon>
        <taxon>Bacillati</taxon>
        <taxon>Chloroflexota</taxon>
        <taxon>Ktedonobacteria</taxon>
        <taxon>Ktedonobacterales</taxon>
        <taxon>Dictyobacteraceae</taxon>
        <taxon>Dictyobacter</taxon>
    </lineage>
</organism>
<accession>A0A5A5TEG4</accession>
<keyword evidence="3" id="KW-1003">Cell membrane</keyword>
<keyword evidence="5 7" id="KW-1133">Transmembrane helix</keyword>
<dbReference type="InterPro" id="IPR050638">
    <property type="entry name" value="AA-Vitamin_Transporters"/>
</dbReference>
<feature type="transmembrane region" description="Helical" evidence="7">
    <location>
        <begin position="276"/>
        <end position="296"/>
    </location>
</feature>
<dbReference type="PANTHER" id="PTHR32322:SF18">
    <property type="entry name" value="S-ADENOSYLMETHIONINE_S-ADENOSYLHOMOCYSTEINE TRANSPORTER"/>
    <property type="match status" value="1"/>
</dbReference>
<evidence type="ECO:0000256" key="5">
    <source>
        <dbReference type="ARBA" id="ARBA00022989"/>
    </source>
</evidence>
<evidence type="ECO:0000256" key="1">
    <source>
        <dbReference type="ARBA" id="ARBA00004651"/>
    </source>
</evidence>
<reference evidence="9 10" key="1">
    <citation type="submission" date="2019-01" db="EMBL/GenBank/DDBJ databases">
        <title>Draft genome sequence of Dictyobacter sp. Uno17.</title>
        <authorList>
            <person name="Wang C.M."/>
            <person name="Zheng Y."/>
            <person name="Sakai Y."/>
            <person name="Abe K."/>
            <person name="Yokota A."/>
            <person name="Yabe S."/>
        </authorList>
    </citation>
    <scope>NUCLEOTIDE SEQUENCE [LARGE SCALE GENOMIC DNA]</scope>
    <source>
        <strain evidence="9 10">Uno17</strain>
    </source>
</reference>
<evidence type="ECO:0000256" key="6">
    <source>
        <dbReference type="ARBA" id="ARBA00023136"/>
    </source>
</evidence>
<feature type="transmembrane region" description="Helical" evidence="7">
    <location>
        <begin position="76"/>
        <end position="96"/>
    </location>
</feature>
<feature type="transmembrane region" description="Helical" evidence="7">
    <location>
        <begin position="102"/>
        <end position="121"/>
    </location>
</feature>
<dbReference type="Pfam" id="PF00892">
    <property type="entry name" value="EamA"/>
    <property type="match status" value="2"/>
</dbReference>
<keyword evidence="4 7" id="KW-0812">Transmembrane</keyword>
<evidence type="ECO:0000259" key="8">
    <source>
        <dbReference type="Pfam" id="PF00892"/>
    </source>
</evidence>
<feature type="transmembrane region" description="Helical" evidence="7">
    <location>
        <begin position="154"/>
        <end position="175"/>
    </location>
</feature>
<dbReference type="GO" id="GO:0005886">
    <property type="term" value="C:plasma membrane"/>
    <property type="evidence" value="ECO:0007669"/>
    <property type="project" value="UniProtKB-SubCell"/>
</dbReference>
<feature type="transmembrane region" description="Helical" evidence="7">
    <location>
        <begin position="38"/>
        <end position="56"/>
    </location>
</feature>
<name>A0A5A5TEG4_9CHLR</name>
<evidence type="ECO:0000256" key="3">
    <source>
        <dbReference type="ARBA" id="ARBA00022475"/>
    </source>
</evidence>
<gene>
    <name evidence="9" type="ORF">KDI_35140</name>
</gene>
<proteinExistence type="inferred from homology"/>
<feature type="domain" description="EamA" evidence="8">
    <location>
        <begin position="9"/>
        <end position="144"/>
    </location>
</feature>
<protein>
    <submittedName>
        <fullName evidence="9">O-acetylserine/cysteine export protein</fullName>
    </submittedName>
</protein>
<feature type="transmembrane region" description="Helical" evidence="7">
    <location>
        <begin position="187"/>
        <end position="207"/>
    </location>
</feature>
<evidence type="ECO:0000256" key="2">
    <source>
        <dbReference type="ARBA" id="ARBA00007362"/>
    </source>
</evidence>
<keyword evidence="6 7" id="KW-0472">Membrane</keyword>
<comment type="similarity">
    <text evidence="2">Belongs to the EamA transporter family.</text>
</comment>
<feature type="transmembrane region" description="Helical" evidence="7">
    <location>
        <begin position="219"/>
        <end position="237"/>
    </location>
</feature>